<evidence type="ECO:0008006" key="3">
    <source>
        <dbReference type="Google" id="ProtNLM"/>
    </source>
</evidence>
<dbReference type="Proteomes" id="UP000217199">
    <property type="component" value="Unassembled WGS sequence"/>
</dbReference>
<evidence type="ECO:0000313" key="1">
    <source>
        <dbReference type="EMBL" id="PAV24265.1"/>
    </source>
</evidence>
<dbReference type="EMBL" id="NBII01000001">
    <property type="protein sequence ID" value="PAV24265.1"/>
    <property type="molecule type" value="Genomic_DNA"/>
</dbReference>
<dbReference type="OrthoDB" id="2786563at2759"/>
<accession>A0A286UXS3</accession>
<dbReference type="InParanoid" id="A0A286UXS3"/>
<organism evidence="1 2">
    <name type="scientific">Pyrrhoderma noxium</name>
    <dbReference type="NCBI Taxonomy" id="2282107"/>
    <lineage>
        <taxon>Eukaryota</taxon>
        <taxon>Fungi</taxon>
        <taxon>Dikarya</taxon>
        <taxon>Basidiomycota</taxon>
        <taxon>Agaricomycotina</taxon>
        <taxon>Agaricomycetes</taxon>
        <taxon>Hymenochaetales</taxon>
        <taxon>Hymenochaetaceae</taxon>
        <taxon>Pyrrhoderma</taxon>
    </lineage>
</organism>
<dbReference type="AlphaFoldDB" id="A0A286UXS3"/>
<reference evidence="1 2" key="1">
    <citation type="journal article" date="2017" name="Mol. Ecol.">
        <title>Comparative and population genomic landscape of Phellinus noxius: A hypervariable fungus causing root rot in trees.</title>
        <authorList>
            <person name="Chung C.L."/>
            <person name="Lee T.J."/>
            <person name="Akiba M."/>
            <person name="Lee H.H."/>
            <person name="Kuo T.H."/>
            <person name="Liu D."/>
            <person name="Ke H.M."/>
            <person name="Yokoi T."/>
            <person name="Roa M.B."/>
            <person name="Lu M.J."/>
            <person name="Chang Y.Y."/>
            <person name="Ann P.J."/>
            <person name="Tsai J.N."/>
            <person name="Chen C.Y."/>
            <person name="Tzean S.S."/>
            <person name="Ota Y."/>
            <person name="Hattori T."/>
            <person name="Sahashi N."/>
            <person name="Liou R.F."/>
            <person name="Kikuchi T."/>
            <person name="Tsai I.J."/>
        </authorList>
    </citation>
    <scope>NUCLEOTIDE SEQUENCE [LARGE SCALE GENOMIC DNA]</scope>
    <source>
        <strain evidence="1 2">FFPRI411160</strain>
    </source>
</reference>
<keyword evidence="2" id="KW-1185">Reference proteome</keyword>
<gene>
    <name evidence="1" type="ORF">PNOK_0133300</name>
</gene>
<dbReference type="SUPFAM" id="SSF52047">
    <property type="entry name" value="RNI-like"/>
    <property type="match status" value="1"/>
</dbReference>
<sequence>MGFPLEVIVEIIKHVLCVSDEDFSSSVYGSKFGRPHEPTSNLLLVCKAWMRIAMPYLYECVVLRTSGQVEAFMDVMNDKVIGRELKPLVRRIRLEDHFGMLTKSLLDLFPNILELHIPYPRHGGEDIGGLCDAFSKIKPERIAIGFVGGSDLSEFGAHAYFINALSNAVKHSWTTLRSFDVYQPYPFSSHYNNLHIDTLYQALAVHPTLKRVALKAHPQRFTLDSKMIQCLFDSTTLETITLPNHFSLLGWHRENGFWRDIQSKSVPDYPLDCRFIPSSSQRSYRFNRFIIRRIVYFHLRSHAKQFEGEERVSMLRRRMCDLSLVSQDFELCVESETNLDITGEQTYELFQTGVTKLNYLEHLTIDANYGTIHCPSKKSGRKRTQDKVVEGKEAGTTRERILIPTIKALNIIGDIHESDMKSLLNCVFGDVEYYDCNQLYMNLPNLKTLHLDQIDRDGEALSKLSGGHPGVKKLIIGDCFMELGRRHFIQYSKPSLSILKRLDLSGFPALQEFKFSSVDHWPWRDRELKGWYHFIDSFEEKYKLKVYNKKNEPWKKRVKTREQRKESARMEDIIYM</sequence>
<protein>
    <recommendedName>
        <fullName evidence="3">F-box domain-containing protein</fullName>
    </recommendedName>
</protein>
<comment type="caution">
    <text evidence="1">The sequence shown here is derived from an EMBL/GenBank/DDBJ whole genome shotgun (WGS) entry which is preliminary data.</text>
</comment>
<proteinExistence type="predicted"/>
<evidence type="ECO:0000313" key="2">
    <source>
        <dbReference type="Proteomes" id="UP000217199"/>
    </source>
</evidence>
<name>A0A286UXS3_9AGAM</name>